<evidence type="ECO:0000259" key="2">
    <source>
        <dbReference type="PROSITE" id="PS51272"/>
    </source>
</evidence>
<organism evidence="3 4">
    <name type="scientific">Flavonifractor hominis</name>
    <dbReference type="NCBI Taxonomy" id="3133178"/>
    <lineage>
        <taxon>Bacteria</taxon>
        <taxon>Bacillati</taxon>
        <taxon>Bacillota</taxon>
        <taxon>Clostridia</taxon>
        <taxon>Eubacteriales</taxon>
        <taxon>Oscillospiraceae</taxon>
        <taxon>Flavonifractor</taxon>
    </lineage>
</organism>
<reference evidence="3 4" key="1">
    <citation type="submission" date="2024-03" db="EMBL/GenBank/DDBJ databases">
        <title>Human intestinal bacterial collection.</title>
        <authorList>
            <person name="Pauvert C."/>
            <person name="Hitch T.C.A."/>
            <person name="Clavel T."/>
        </authorList>
    </citation>
    <scope>NUCLEOTIDE SEQUENCE [LARGE SCALE GENOMIC DNA]</scope>
    <source>
        <strain evidence="3 4">CLA-AP-H34</strain>
    </source>
</reference>
<dbReference type="Pfam" id="PF00395">
    <property type="entry name" value="SLH"/>
    <property type="match status" value="1"/>
</dbReference>
<gene>
    <name evidence="3" type="ORF">WMO45_13550</name>
</gene>
<evidence type="ECO:0000256" key="1">
    <source>
        <dbReference type="ARBA" id="ARBA00022737"/>
    </source>
</evidence>
<evidence type="ECO:0000313" key="4">
    <source>
        <dbReference type="Proteomes" id="UP001440599"/>
    </source>
</evidence>
<dbReference type="Proteomes" id="UP001440599">
    <property type="component" value="Unassembled WGS sequence"/>
</dbReference>
<name>A0ABV1EU81_9FIRM</name>
<dbReference type="InterPro" id="IPR001119">
    <property type="entry name" value="SLH_dom"/>
</dbReference>
<protein>
    <submittedName>
        <fullName evidence="3">S-layer homology domain-containing protein</fullName>
    </submittedName>
</protein>
<feature type="domain" description="SLH" evidence="2">
    <location>
        <begin position="13"/>
        <end position="70"/>
    </location>
</feature>
<dbReference type="PROSITE" id="PS51272">
    <property type="entry name" value="SLH"/>
    <property type="match status" value="1"/>
</dbReference>
<keyword evidence="1" id="KW-0677">Repeat</keyword>
<evidence type="ECO:0000313" key="3">
    <source>
        <dbReference type="EMBL" id="MEQ2457540.1"/>
    </source>
</evidence>
<proteinExistence type="predicted"/>
<dbReference type="EMBL" id="JBBMFT010000024">
    <property type="protein sequence ID" value="MEQ2457540.1"/>
    <property type="molecule type" value="Genomic_DNA"/>
</dbReference>
<accession>A0ABV1EU81</accession>
<sequence>YRYAGSPATEGSLTGFADASSVSAWAQDAMEWAVENGLISGMGDGTLNPQGEATRAQVAIIVTRFVSLRA</sequence>
<keyword evidence="4" id="KW-1185">Reference proteome</keyword>
<feature type="non-terminal residue" evidence="3">
    <location>
        <position position="1"/>
    </location>
</feature>
<comment type="caution">
    <text evidence="3">The sequence shown here is derived from an EMBL/GenBank/DDBJ whole genome shotgun (WGS) entry which is preliminary data.</text>
</comment>
<dbReference type="RefSeq" id="WP_349141419.1">
    <property type="nucleotide sequence ID" value="NZ_JBBMFT010000024.1"/>
</dbReference>